<evidence type="ECO:0000256" key="2">
    <source>
        <dbReference type="ARBA" id="ARBA00022448"/>
    </source>
</evidence>
<keyword evidence="10" id="KW-1185">Reference proteome</keyword>
<dbReference type="GO" id="GO:0055085">
    <property type="term" value="P:transmembrane transport"/>
    <property type="evidence" value="ECO:0007669"/>
    <property type="project" value="InterPro"/>
</dbReference>
<keyword evidence="2 7" id="KW-0813">Transport</keyword>
<dbReference type="PANTHER" id="PTHR43386">
    <property type="entry name" value="OLIGOPEPTIDE TRANSPORT SYSTEM PERMEASE PROTEIN APPC"/>
    <property type="match status" value="1"/>
</dbReference>
<feature type="transmembrane region" description="Helical" evidence="7">
    <location>
        <begin position="36"/>
        <end position="58"/>
    </location>
</feature>
<keyword evidence="5 7" id="KW-1133">Transmembrane helix</keyword>
<feature type="transmembrane region" description="Helical" evidence="7">
    <location>
        <begin position="145"/>
        <end position="170"/>
    </location>
</feature>
<keyword evidence="3" id="KW-1003">Cell membrane</keyword>
<dbReference type="GO" id="GO:0005886">
    <property type="term" value="C:plasma membrane"/>
    <property type="evidence" value="ECO:0007669"/>
    <property type="project" value="UniProtKB-SubCell"/>
</dbReference>
<comment type="caution">
    <text evidence="9">The sequence shown here is derived from an EMBL/GenBank/DDBJ whole genome shotgun (WGS) entry which is preliminary data.</text>
</comment>
<proteinExistence type="inferred from homology"/>
<evidence type="ECO:0000313" key="10">
    <source>
        <dbReference type="Proteomes" id="UP000237752"/>
    </source>
</evidence>
<evidence type="ECO:0000256" key="6">
    <source>
        <dbReference type="ARBA" id="ARBA00023136"/>
    </source>
</evidence>
<evidence type="ECO:0000256" key="1">
    <source>
        <dbReference type="ARBA" id="ARBA00004651"/>
    </source>
</evidence>
<keyword evidence="6 7" id="KW-0472">Membrane</keyword>
<dbReference type="InterPro" id="IPR035906">
    <property type="entry name" value="MetI-like_sf"/>
</dbReference>
<dbReference type="InterPro" id="IPR025966">
    <property type="entry name" value="OppC_N"/>
</dbReference>
<dbReference type="InterPro" id="IPR050366">
    <property type="entry name" value="BP-dependent_transpt_permease"/>
</dbReference>
<dbReference type="EMBL" id="PVUE01000001">
    <property type="protein sequence ID" value="PRZ44025.1"/>
    <property type="molecule type" value="Genomic_DNA"/>
</dbReference>
<dbReference type="RefSeq" id="WP_106347085.1">
    <property type="nucleotide sequence ID" value="NZ_PVUE01000001.1"/>
</dbReference>
<dbReference type="SUPFAM" id="SSF161098">
    <property type="entry name" value="MetI-like"/>
    <property type="match status" value="1"/>
</dbReference>
<dbReference type="Pfam" id="PF00528">
    <property type="entry name" value="BPD_transp_1"/>
    <property type="match status" value="1"/>
</dbReference>
<dbReference type="Pfam" id="PF12911">
    <property type="entry name" value="OppC_N"/>
    <property type="match status" value="1"/>
</dbReference>
<evidence type="ECO:0000256" key="7">
    <source>
        <dbReference type="RuleBase" id="RU363032"/>
    </source>
</evidence>
<feature type="transmembrane region" description="Helical" evidence="7">
    <location>
        <begin position="264"/>
        <end position="285"/>
    </location>
</feature>
<evidence type="ECO:0000313" key="9">
    <source>
        <dbReference type="EMBL" id="PRZ44025.1"/>
    </source>
</evidence>
<comment type="subcellular location">
    <subcellularLocation>
        <location evidence="1 7">Cell membrane</location>
        <topology evidence="1 7">Multi-pass membrane protein</topology>
    </subcellularLocation>
</comment>
<keyword evidence="4 7" id="KW-0812">Transmembrane</keyword>
<feature type="transmembrane region" description="Helical" evidence="7">
    <location>
        <begin position="99"/>
        <end position="124"/>
    </location>
</feature>
<dbReference type="Proteomes" id="UP000237752">
    <property type="component" value="Unassembled WGS sequence"/>
</dbReference>
<evidence type="ECO:0000256" key="5">
    <source>
        <dbReference type="ARBA" id="ARBA00022989"/>
    </source>
</evidence>
<dbReference type="PROSITE" id="PS50928">
    <property type="entry name" value="ABC_TM1"/>
    <property type="match status" value="1"/>
</dbReference>
<dbReference type="AlphaFoldDB" id="A0A2T1A5Y9"/>
<reference evidence="9 10" key="1">
    <citation type="submission" date="2018-03" db="EMBL/GenBank/DDBJ databases">
        <title>Genomic Encyclopedia of Archaeal and Bacterial Type Strains, Phase II (KMG-II): from individual species to whole genera.</title>
        <authorList>
            <person name="Goeker M."/>
        </authorList>
    </citation>
    <scope>NUCLEOTIDE SEQUENCE [LARGE SCALE GENOMIC DNA]</scope>
    <source>
        <strain evidence="9 10">DSM 100065</strain>
    </source>
</reference>
<evidence type="ECO:0000259" key="8">
    <source>
        <dbReference type="PROSITE" id="PS50928"/>
    </source>
</evidence>
<dbReference type="InterPro" id="IPR000515">
    <property type="entry name" value="MetI-like"/>
</dbReference>
<protein>
    <submittedName>
        <fullName evidence="9">Peptide/nickel transport system permease protein</fullName>
    </submittedName>
</protein>
<dbReference type="OrthoDB" id="9812701at2"/>
<evidence type="ECO:0000256" key="3">
    <source>
        <dbReference type="ARBA" id="ARBA00022475"/>
    </source>
</evidence>
<sequence>MNTTSEVSETGQAPVVAYDGESSGGRFWRRFRAQKFAMVMLAVIVLLIVVAIAAPWIMPDSPTAQTLSNTLAKPSGAHLLGTDDLGRDFLSRLIAATRVTMYAGALATVISVAIGLPLGLIAGYKRGAVDATLSRINDALMAIPTLLLAMAIVAVLGFGVTKAMLAIGIATAPRFFRIARGMAIVVREETFIEAARSIGCPMTKIIRTHVLPNVLSPLIVQISLTVGFSILFEAGLSFLGLGVQAPDASWGSLLQKAVTYASTNPLLVLLPGLLILLTVLAFNTVGDAIRDSLGREVRR</sequence>
<dbReference type="PANTHER" id="PTHR43386:SF25">
    <property type="entry name" value="PEPTIDE ABC TRANSPORTER PERMEASE PROTEIN"/>
    <property type="match status" value="1"/>
</dbReference>
<accession>A0A2T1A5Y9</accession>
<name>A0A2T1A5Y9_9ACTN</name>
<comment type="similarity">
    <text evidence="7">Belongs to the binding-protein-dependent transport system permease family.</text>
</comment>
<feature type="domain" description="ABC transmembrane type-1" evidence="8">
    <location>
        <begin position="97"/>
        <end position="286"/>
    </location>
</feature>
<organism evidence="9 10">
    <name type="scientific">Antricoccus suffuscus</name>
    <dbReference type="NCBI Taxonomy" id="1629062"/>
    <lineage>
        <taxon>Bacteria</taxon>
        <taxon>Bacillati</taxon>
        <taxon>Actinomycetota</taxon>
        <taxon>Actinomycetes</taxon>
        <taxon>Geodermatophilales</taxon>
        <taxon>Antricoccaceae</taxon>
        <taxon>Antricoccus</taxon>
    </lineage>
</organism>
<gene>
    <name evidence="9" type="ORF">CLV47_101149</name>
</gene>
<dbReference type="Gene3D" id="1.10.3720.10">
    <property type="entry name" value="MetI-like"/>
    <property type="match status" value="1"/>
</dbReference>
<feature type="transmembrane region" description="Helical" evidence="7">
    <location>
        <begin position="218"/>
        <end position="243"/>
    </location>
</feature>
<evidence type="ECO:0000256" key="4">
    <source>
        <dbReference type="ARBA" id="ARBA00022692"/>
    </source>
</evidence>
<dbReference type="CDD" id="cd06261">
    <property type="entry name" value="TM_PBP2"/>
    <property type="match status" value="1"/>
</dbReference>